<dbReference type="SMART" id="SM00829">
    <property type="entry name" value="PKS_ER"/>
    <property type="match status" value="1"/>
</dbReference>
<evidence type="ECO:0000256" key="1">
    <source>
        <dbReference type="ARBA" id="ARBA00001947"/>
    </source>
</evidence>
<dbReference type="Gene3D" id="3.90.180.10">
    <property type="entry name" value="Medium-chain alcohol dehydrogenases, catalytic domain"/>
    <property type="match status" value="2"/>
</dbReference>
<reference evidence="9" key="1">
    <citation type="submission" date="2022-10" db="EMBL/GenBank/DDBJ databases">
        <title>Culturing micro-colonial fungi from biological soil crusts in the Mojave desert and describing Neophaeococcomyces mojavensis, and introducing the new genera and species Taxawa tesnikishii.</title>
        <authorList>
            <person name="Kurbessoian T."/>
            <person name="Stajich J.E."/>
        </authorList>
    </citation>
    <scope>NUCLEOTIDE SEQUENCE</scope>
    <source>
        <strain evidence="9">TK_41</strain>
    </source>
</reference>
<dbReference type="FunFam" id="3.40.50.720:FF:000039">
    <property type="entry name" value="Alcohol dehydrogenase AdhP"/>
    <property type="match status" value="1"/>
</dbReference>
<dbReference type="Pfam" id="PF08240">
    <property type="entry name" value="ADH_N"/>
    <property type="match status" value="1"/>
</dbReference>
<dbReference type="InterPro" id="IPR002328">
    <property type="entry name" value="ADH_Zn_CS"/>
</dbReference>
<dbReference type="InterPro" id="IPR011032">
    <property type="entry name" value="GroES-like_sf"/>
</dbReference>
<evidence type="ECO:0000259" key="8">
    <source>
        <dbReference type="SMART" id="SM00829"/>
    </source>
</evidence>
<dbReference type="InterPro" id="IPR020843">
    <property type="entry name" value="ER"/>
</dbReference>
<gene>
    <name evidence="9" type="ORF">H2200_012003</name>
</gene>
<dbReference type="PROSITE" id="PS00059">
    <property type="entry name" value="ADH_ZINC"/>
    <property type="match status" value="1"/>
</dbReference>
<dbReference type="PANTHER" id="PTHR42940:SF1">
    <property type="entry name" value="ENOYL REDUCTASE (ER) DOMAIN-CONTAINING PROTEIN"/>
    <property type="match status" value="1"/>
</dbReference>
<keyword evidence="4 7" id="KW-0862">Zinc</keyword>
<dbReference type="SUPFAM" id="SSF50129">
    <property type="entry name" value="GroES-like"/>
    <property type="match status" value="1"/>
</dbReference>
<dbReference type="EMBL" id="JAPDRK010000021">
    <property type="protein sequence ID" value="KAJ9603817.1"/>
    <property type="molecule type" value="Genomic_DNA"/>
</dbReference>
<dbReference type="GO" id="GO:0004022">
    <property type="term" value="F:alcohol dehydrogenase (NAD+) activity"/>
    <property type="evidence" value="ECO:0007669"/>
    <property type="project" value="TreeGrafter"/>
</dbReference>
<organism evidence="9 10">
    <name type="scientific">Cladophialophora chaetospira</name>
    <dbReference type="NCBI Taxonomy" id="386627"/>
    <lineage>
        <taxon>Eukaryota</taxon>
        <taxon>Fungi</taxon>
        <taxon>Dikarya</taxon>
        <taxon>Ascomycota</taxon>
        <taxon>Pezizomycotina</taxon>
        <taxon>Eurotiomycetes</taxon>
        <taxon>Chaetothyriomycetidae</taxon>
        <taxon>Chaetothyriales</taxon>
        <taxon>Herpotrichiellaceae</taxon>
        <taxon>Cladophialophora</taxon>
    </lineage>
</organism>
<comment type="cofactor">
    <cofactor evidence="1 7">
        <name>Zn(2+)</name>
        <dbReference type="ChEBI" id="CHEBI:29105"/>
    </cofactor>
</comment>
<dbReference type="GO" id="GO:0008270">
    <property type="term" value="F:zinc ion binding"/>
    <property type="evidence" value="ECO:0007669"/>
    <property type="project" value="InterPro"/>
</dbReference>
<accession>A0AA39CD48</accession>
<dbReference type="AlphaFoldDB" id="A0AA39CD48"/>
<keyword evidence="6" id="KW-0520">NAD</keyword>
<dbReference type="InterPro" id="IPR036291">
    <property type="entry name" value="NAD(P)-bd_dom_sf"/>
</dbReference>
<dbReference type="PANTHER" id="PTHR42940">
    <property type="entry name" value="ALCOHOL DEHYDROGENASE 1-RELATED"/>
    <property type="match status" value="1"/>
</dbReference>
<evidence type="ECO:0000313" key="10">
    <source>
        <dbReference type="Proteomes" id="UP001172673"/>
    </source>
</evidence>
<comment type="caution">
    <text evidence="9">The sequence shown here is derived from an EMBL/GenBank/DDBJ whole genome shotgun (WGS) entry which is preliminary data.</text>
</comment>
<evidence type="ECO:0000256" key="6">
    <source>
        <dbReference type="ARBA" id="ARBA00023027"/>
    </source>
</evidence>
<protein>
    <recommendedName>
        <fullName evidence="8">Enoyl reductase (ER) domain-containing protein</fullName>
    </recommendedName>
</protein>
<evidence type="ECO:0000256" key="2">
    <source>
        <dbReference type="ARBA" id="ARBA00008072"/>
    </source>
</evidence>
<sequence>MEDIPTHCIAGVVVNEGPDFHLEVTQVPVPEPGPHEVLIKLNATGLCMSDVHYMLNDIGTPSMSSFQTRSPGHEGAGVIVKVGSDVTSLKVGQRAVSTGLKKPGTYQQYVVSPERYTALIPDGVDDYVAGPVMCSAATMVHSLRTANLSPGQWAVFPGGGGGVGIQGVQLASAMGLRPIVVDTGSQRRELCTKYGSEHFVDFKETKDPVADVLALTDGGAHGVFVTAIQAYPTAMQYLGDRVGGKMMCIGIGPPKQNVITLDPSISLFMVRNQSVSSTIVSSLNEIGLALDFAKRGKLHLEPEVIGVSQWNEAVQKLKNGQVAGYSSPFDKLTADELT</sequence>
<dbReference type="GO" id="GO:0005737">
    <property type="term" value="C:cytoplasm"/>
    <property type="evidence" value="ECO:0007669"/>
    <property type="project" value="TreeGrafter"/>
</dbReference>
<evidence type="ECO:0000313" key="9">
    <source>
        <dbReference type="EMBL" id="KAJ9603817.1"/>
    </source>
</evidence>
<evidence type="ECO:0000256" key="7">
    <source>
        <dbReference type="RuleBase" id="RU361277"/>
    </source>
</evidence>
<keyword evidence="3 7" id="KW-0479">Metal-binding</keyword>
<dbReference type="InterPro" id="IPR013149">
    <property type="entry name" value="ADH-like_C"/>
</dbReference>
<dbReference type="Gene3D" id="3.40.50.720">
    <property type="entry name" value="NAD(P)-binding Rossmann-like Domain"/>
    <property type="match status" value="1"/>
</dbReference>
<dbReference type="Pfam" id="PF00107">
    <property type="entry name" value="ADH_zinc_N"/>
    <property type="match status" value="1"/>
</dbReference>
<evidence type="ECO:0000256" key="4">
    <source>
        <dbReference type="ARBA" id="ARBA00022833"/>
    </source>
</evidence>
<comment type="similarity">
    <text evidence="2 7">Belongs to the zinc-containing alcohol dehydrogenase family.</text>
</comment>
<feature type="domain" description="Enoyl reductase (ER)" evidence="8">
    <location>
        <begin position="17"/>
        <end position="300"/>
    </location>
</feature>
<evidence type="ECO:0000256" key="3">
    <source>
        <dbReference type="ARBA" id="ARBA00022723"/>
    </source>
</evidence>
<dbReference type="Proteomes" id="UP001172673">
    <property type="component" value="Unassembled WGS sequence"/>
</dbReference>
<keyword evidence="5" id="KW-0560">Oxidoreductase</keyword>
<name>A0AA39CD48_9EURO</name>
<keyword evidence="10" id="KW-1185">Reference proteome</keyword>
<evidence type="ECO:0000256" key="5">
    <source>
        <dbReference type="ARBA" id="ARBA00023002"/>
    </source>
</evidence>
<dbReference type="SUPFAM" id="SSF51735">
    <property type="entry name" value="NAD(P)-binding Rossmann-fold domains"/>
    <property type="match status" value="1"/>
</dbReference>
<proteinExistence type="inferred from homology"/>
<dbReference type="InterPro" id="IPR013154">
    <property type="entry name" value="ADH-like_N"/>
</dbReference>